<keyword evidence="4" id="KW-0904">Protein phosphatase</keyword>
<comment type="caution">
    <text evidence="10">The sequence shown here is derived from an EMBL/GenBank/DDBJ whole genome shotgun (WGS) entry which is preliminary data.</text>
</comment>
<dbReference type="InterPro" id="IPR029052">
    <property type="entry name" value="Metallo-depent_PP-like"/>
</dbReference>
<proteinExistence type="inferred from homology"/>
<evidence type="ECO:0000256" key="8">
    <source>
        <dbReference type="RuleBase" id="RU004273"/>
    </source>
</evidence>
<sequence length="322" mass="37067">MSSNFNVDSIISKLHQLRHKKGKIKTKLKENEIKKLILLAREIFINQPILLELATPIMVLGDIHGQYSDLLSFFDHGGYPPNGNYLFLGDYVDRGESDLETICLLLAYKVKYPQNFFLIRGNHECQQITKIYGFYDNCRKYYSTKLWKLFLTCFQCLPLSAIIDDKIFCVHGGLSPNLTSLNQIKNIKRPKEVKDHGLVCDLLWSDPSPKNKEWGLNERGVSYTYGEKIINQFNQKYGFDLMVRAHQVVDEGFEFFAGRSMVTVFSAPNYCGEFDNAGGMIIINEELCCSFFILKNPEIYQNDKTSNLSSSTFSKNRTHKKK</sequence>
<keyword evidence="5" id="KW-0464">Manganese</keyword>
<dbReference type="AlphaFoldDB" id="A0AAV8AL75"/>
<evidence type="ECO:0000256" key="3">
    <source>
        <dbReference type="ARBA" id="ARBA00022801"/>
    </source>
</evidence>
<accession>A0AAV8AL75</accession>
<dbReference type="FunFam" id="3.60.21.10:FF:000026">
    <property type="entry name" value="Serine/threonine-protein phosphatase"/>
    <property type="match status" value="1"/>
</dbReference>
<comment type="similarity">
    <text evidence="8">Belongs to the PPP phosphatase family.</text>
</comment>
<evidence type="ECO:0000256" key="1">
    <source>
        <dbReference type="ARBA" id="ARBA00001936"/>
    </source>
</evidence>
<dbReference type="Proteomes" id="UP001146793">
    <property type="component" value="Unassembled WGS sequence"/>
</dbReference>
<dbReference type="InterPro" id="IPR004843">
    <property type="entry name" value="Calcineurin-like_PHP"/>
</dbReference>
<evidence type="ECO:0000313" key="11">
    <source>
        <dbReference type="Proteomes" id="UP001146793"/>
    </source>
</evidence>
<keyword evidence="2" id="KW-0479">Metal-binding</keyword>
<evidence type="ECO:0000256" key="7">
    <source>
        <dbReference type="ARBA" id="ARBA00048336"/>
    </source>
</evidence>
<keyword evidence="3 8" id="KW-0378">Hydrolase</keyword>
<dbReference type="EMBL" id="JANTQA010000008">
    <property type="protein sequence ID" value="KAJ3452935.1"/>
    <property type="molecule type" value="Genomic_DNA"/>
</dbReference>
<protein>
    <recommendedName>
        <fullName evidence="8">Serine/threonine-protein phosphatase</fullName>
        <ecNumber evidence="8">3.1.3.16</ecNumber>
    </recommendedName>
</protein>
<dbReference type="Pfam" id="PF00149">
    <property type="entry name" value="Metallophos"/>
    <property type="match status" value="1"/>
</dbReference>
<comment type="cofactor">
    <cofactor evidence="1">
        <name>Mn(2+)</name>
        <dbReference type="ChEBI" id="CHEBI:29035"/>
    </cofactor>
</comment>
<dbReference type="PROSITE" id="PS00125">
    <property type="entry name" value="SER_THR_PHOSPHATASE"/>
    <property type="match status" value="1"/>
</dbReference>
<evidence type="ECO:0000313" key="10">
    <source>
        <dbReference type="EMBL" id="KAJ3452935.1"/>
    </source>
</evidence>
<dbReference type="GO" id="GO:0004722">
    <property type="term" value="F:protein serine/threonine phosphatase activity"/>
    <property type="evidence" value="ECO:0007669"/>
    <property type="project" value="UniProtKB-EC"/>
</dbReference>
<dbReference type="Pfam" id="PF16891">
    <property type="entry name" value="STPPase_N"/>
    <property type="match status" value="1"/>
</dbReference>
<name>A0AAV8AL75_9EUKA</name>
<evidence type="ECO:0000259" key="9">
    <source>
        <dbReference type="PROSITE" id="PS00125"/>
    </source>
</evidence>
<evidence type="ECO:0000256" key="6">
    <source>
        <dbReference type="ARBA" id="ARBA00047761"/>
    </source>
</evidence>
<dbReference type="GO" id="GO:0005634">
    <property type="term" value="C:nucleus"/>
    <property type="evidence" value="ECO:0007669"/>
    <property type="project" value="TreeGrafter"/>
</dbReference>
<dbReference type="EC" id="3.1.3.16" evidence="8"/>
<reference evidence="10" key="1">
    <citation type="submission" date="2022-08" db="EMBL/GenBank/DDBJ databases">
        <title>Novel sulphate-reducing endosymbionts in the free-living metamonad Anaeramoeba.</title>
        <authorList>
            <person name="Jerlstrom-Hultqvist J."/>
            <person name="Cepicka I."/>
            <person name="Gallot-Lavallee L."/>
            <person name="Salas-Leiva D."/>
            <person name="Curtis B.A."/>
            <person name="Zahonova K."/>
            <person name="Pipaliya S."/>
            <person name="Dacks J."/>
            <person name="Roger A.J."/>
        </authorList>
    </citation>
    <scope>NUCLEOTIDE SEQUENCE</scope>
    <source>
        <strain evidence="10">Busselton2</strain>
    </source>
</reference>
<dbReference type="SMART" id="SM00156">
    <property type="entry name" value="PP2Ac"/>
    <property type="match status" value="1"/>
</dbReference>
<dbReference type="GO" id="GO:0046872">
    <property type="term" value="F:metal ion binding"/>
    <property type="evidence" value="ECO:0007669"/>
    <property type="project" value="UniProtKB-KW"/>
</dbReference>
<dbReference type="PANTHER" id="PTHR11668">
    <property type="entry name" value="SERINE/THREONINE PROTEIN PHOSPHATASE"/>
    <property type="match status" value="1"/>
</dbReference>
<dbReference type="GO" id="GO:0005737">
    <property type="term" value="C:cytoplasm"/>
    <property type="evidence" value="ECO:0007669"/>
    <property type="project" value="TreeGrafter"/>
</dbReference>
<dbReference type="SUPFAM" id="SSF56300">
    <property type="entry name" value="Metallo-dependent phosphatases"/>
    <property type="match status" value="1"/>
</dbReference>
<organism evidence="10 11">
    <name type="scientific">Anaeramoeba flamelloides</name>
    <dbReference type="NCBI Taxonomy" id="1746091"/>
    <lineage>
        <taxon>Eukaryota</taxon>
        <taxon>Metamonada</taxon>
        <taxon>Anaeramoebidae</taxon>
        <taxon>Anaeramoeba</taxon>
    </lineage>
</organism>
<comment type="catalytic activity">
    <reaction evidence="6">
        <text>O-phospho-L-seryl-[protein] + H2O = L-seryl-[protein] + phosphate</text>
        <dbReference type="Rhea" id="RHEA:20629"/>
        <dbReference type="Rhea" id="RHEA-COMP:9863"/>
        <dbReference type="Rhea" id="RHEA-COMP:11604"/>
        <dbReference type="ChEBI" id="CHEBI:15377"/>
        <dbReference type="ChEBI" id="CHEBI:29999"/>
        <dbReference type="ChEBI" id="CHEBI:43474"/>
        <dbReference type="ChEBI" id="CHEBI:83421"/>
        <dbReference type="EC" id="3.1.3.16"/>
    </reaction>
</comment>
<dbReference type="InterPro" id="IPR031675">
    <property type="entry name" value="STPPase_N"/>
</dbReference>
<feature type="domain" description="Serine/threonine specific protein phosphatases" evidence="9">
    <location>
        <begin position="119"/>
        <end position="124"/>
    </location>
</feature>
<evidence type="ECO:0000256" key="2">
    <source>
        <dbReference type="ARBA" id="ARBA00022723"/>
    </source>
</evidence>
<dbReference type="PRINTS" id="PR00114">
    <property type="entry name" value="STPHPHTASE"/>
</dbReference>
<dbReference type="InterPro" id="IPR006186">
    <property type="entry name" value="Ser/Thr-sp_prot-phosphatase"/>
</dbReference>
<evidence type="ECO:0000256" key="4">
    <source>
        <dbReference type="ARBA" id="ARBA00022912"/>
    </source>
</evidence>
<gene>
    <name evidence="10" type="ORF">M0812_04715</name>
</gene>
<dbReference type="PANTHER" id="PTHR11668:SF300">
    <property type="entry name" value="SERINE_THREONINE-PROTEIN PHOSPHATASE"/>
    <property type="match status" value="1"/>
</dbReference>
<comment type="catalytic activity">
    <reaction evidence="7 8">
        <text>O-phospho-L-threonyl-[protein] + H2O = L-threonyl-[protein] + phosphate</text>
        <dbReference type="Rhea" id="RHEA:47004"/>
        <dbReference type="Rhea" id="RHEA-COMP:11060"/>
        <dbReference type="Rhea" id="RHEA-COMP:11605"/>
        <dbReference type="ChEBI" id="CHEBI:15377"/>
        <dbReference type="ChEBI" id="CHEBI:30013"/>
        <dbReference type="ChEBI" id="CHEBI:43474"/>
        <dbReference type="ChEBI" id="CHEBI:61977"/>
        <dbReference type="EC" id="3.1.3.16"/>
    </reaction>
</comment>
<dbReference type="Gene3D" id="3.60.21.10">
    <property type="match status" value="1"/>
</dbReference>
<dbReference type="InterPro" id="IPR050341">
    <property type="entry name" value="PP1_catalytic_subunit"/>
</dbReference>
<evidence type="ECO:0000256" key="5">
    <source>
        <dbReference type="ARBA" id="ARBA00023211"/>
    </source>
</evidence>